<evidence type="ECO:0000313" key="1">
    <source>
        <dbReference type="EMBL" id="EFE48212.1"/>
    </source>
</evidence>
<gene>
    <name evidence="1" type="ORF">NEIELOOT_03046</name>
</gene>
<comment type="caution">
    <text evidence="1">The sequence shown here is derived from an EMBL/GenBank/DDBJ whole genome shotgun (WGS) entry which is preliminary data.</text>
</comment>
<dbReference type="Proteomes" id="UP000005536">
    <property type="component" value="Unassembled WGS sequence"/>
</dbReference>
<proteinExistence type="predicted"/>
<protein>
    <submittedName>
        <fullName evidence="1">Uncharacterized protein</fullName>
    </submittedName>
</protein>
<sequence>MLQSCAFPFDVLCLFRCVAAGRTAWGRSFRFTARLFFRLPPA</sequence>
<accession>D4DVC8</accession>
<name>D4DVC8_NEIEG</name>
<reference evidence="1 2" key="1">
    <citation type="submission" date="2010-02" db="EMBL/GenBank/DDBJ databases">
        <authorList>
            <person name="Weinstock G."/>
            <person name="Sodergren E."/>
            <person name="Clifton S."/>
            <person name="Fulton L."/>
            <person name="Fulton B."/>
            <person name="Courtney L."/>
            <person name="Fronick C."/>
            <person name="Harrison M."/>
            <person name="Strong C."/>
            <person name="Farmer C."/>
            <person name="Delahaunty K."/>
            <person name="Markovic C."/>
            <person name="Hall O."/>
            <person name="Minx P."/>
            <person name="Tomlinson C."/>
            <person name="Mitreva M."/>
            <person name="Nelson J."/>
            <person name="Hou S."/>
            <person name="Wollam A."/>
            <person name="Pepin K.H."/>
            <person name="Johnson M."/>
            <person name="Bhonagiri V."/>
            <person name="Zhang X."/>
            <person name="Suruliraj S."/>
            <person name="Warren W."/>
            <person name="Chinwalla A."/>
            <person name="Mardis E.R."/>
            <person name="Wilson R.K."/>
        </authorList>
    </citation>
    <scope>NUCLEOTIDE SEQUENCE [LARGE SCALE GENOMIC DNA]</scope>
    <source>
        <strain evidence="1 2">ATCC 29315</strain>
    </source>
</reference>
<dbReference type="EMBL" id="ADBF01000258">
    <property type="protein sequence ID" value="EFE48212.1"/>
    <property type="molecule type" value="Genomic_DNA"/>
</dbReference>
<evidence type="ECO:0000313" key="2">
    <source>
        <dbReference type="Proteomes" id="UP000005536"/>
    </source>
</evidence>
<organism evidence="1 2">
    <name type="scientific">Neisseria elongata subsp. glycolytica ATCC 29315</name>
    <dbReference type="NCBI Taxonomy" id="546263"/>
    <lineage>
        <taxon>Bacteria</taxon>
        <taxon>Pseudomonadati</taxon>
        <taxon>Pseudomonadota</taxon>
        <taxon>Betaproteobacteria</taxon>
        <taxon>Neisseriales</taxon>
        <taxon>Neisseriaceae</taxon>
        <taxon>Neisseria</taxon>
    </lineage>
</organism>
<dbReference type="AlphaFoldDB" id="D4DVC8"/>